<dbReference type="RefSeq" id="WP_203922170.1">
    <property type="nucleotide sequence ID" value="NZ_BONZ01000070.1"/>
</dbReference>
<evidence type="ECO:0000256" key="1">
    <source>
        <dbReference type="SAM" id="MobiDB-lite"/>
    </source>
</evidence>
<keyword evidence="3" id="KW-1185">Reference proteome</keyword>
<dbReference type="AlphaFoldDB" id="A0A8J3QYZ9"/>
<dbReference type="EMBL" id="BONZ01000070">
    <property type="protein sequence ID" value="GIH18662.1"/>
    <property type="molecule type" value="Genomic_DNA"/>
</dbReference>
<proteinExistence type="predicted"/>
<organism evidence="2 3">
    <name type="scientific">Rugosimonospora africana</name>
    <dbReference type="NCBI Taxonomy" id="556532"/>
    <lineage>
        <taxon>Bacteria</taxon>
        <taxon>Bacillati</taxon>
        <taxon>Actinomycetota</taxon>
        <taxon>Actinomycetes</taxon>
        <taxon>Micromonosporales</taxon>
        <taxon>Micromonosporaceae</taxon>
        <taxon>Rugosimonospora</taxon>
    </lineage>
</organism>
<feature type="region of interest" description="Disordered" evidence="1">
    <location>
        <begin position="84"/>
        <end position="105"/>
    </location>
</feature>
<dbReference type="Proteomes" id="UP000642748">
    <property type="component" value="Unassembled WGS sequence"/>
</dbReference>
<evidence type="ECO:0000313" key="2">
    <source>
        <dbReference type="EMBL" id="GIH18662.1"/>
    </source>
</evidence>
<accession>A0A8J3QYZ9</accession>
<protein>
    <submittedName>
        <fullName evidence="2">Uncharacterized protein</fullName>
    </submittedName>
</protein>
<comment type="caution">
    <text evidence="2">The sequence shown here is derived from an EMBL/GenBank/DDBJ whole genome shotgun (WGS) entry which is preliminary data.</text>
</comment>
<reference evidence="2" key="1">
    <citation type="submission" date="2021-01" db="EMBL/GenBank/DDBJ databases">
        <title>Whole genome shotgun sequence of Rugosimonospora africana NBRC 104875.</title>
        <authorList>
            <person name="Komaki H."/>
            <person name="Tamura T."/>
        </authorList>
    </citation>
    <scope>NUCLEOTIDE SEQUENCE</scope>
    <source>
        <strain evidence="2">NBRC 104875</strain>
    </source>
</reference>
<name>A0A8J3QYZ9_9ACTN</name>
<gene>
    <name evidence="2" type="ORF">Raf01_68340</name>
</gene>
<evidence type="ECO:0000313" key="3">
    <source>
        <dbReference type="Proteomes" id="UP000642748"/>
    </source>
</evidence>
<sequence>MSTRGDGEGWAGRYRAVRDALDAVPPVRAEVVEALRLIPALREELDGVERAVIDAARRSGVSWTEVASALGLRSRQAAEQRRLRLGSGAGRDAAEARQQRRRQRSVDAAAGAQAVALRAAVEDLLTVLDRETPAPAQRPAFGLARRTLRIALDADPGALVDLARLAAEDLEPMVRAEAGNRAVGDAVGRVRELAVLAP</sequence>